<dbReference type="OrthoDB" id="2380880at2"/>
<evidence type="ECO:0000313" key="2">
    <source>
        <dbReference type="EMBL" id="BBI34715.1"/>
    </source>
</evidence>
<gene>
    <name evidence="2" type="ORF">KCTCHS21_41140</name>
</gene>
<proteinExistence type="predicted"/>
<accession>A0A3T1D9J8</accession>
<feature type="transmembrane region" description="Helical" evidence="1">
    <location>
        <begin position="249"/>
        <end position="268"/>
    </location>
</feature>
<feature type="transmembrane region" description="Helical" evidence="1">
    <location>
        <begin position="194"/>
        <end position="214"/>
    </location>
</feature>
<feature type="transmembrane region" description="Helical" evidence="1">
    <location>
        <begin position="221"/>
        <end position="243"/>
    </location>
</feature>
<keyword evidence="1" id="KW-0812">Transmembrane</keyword>
<keyword evidence="1" id="KW-1133">Transmembrane helix</keyword>
<dbReference type="Proteomes" id="UP000289856">
    <property type="component" value="Chromosome"/>
</dbReference>
<sequence>MAALDEEKRNLVVKEIESWRRSKLLPGKYCDFLENLYLDDLNERPKGFMETTIKKIGQASRKQWFLTFGIFTLICFVVLHFSAFPVSLQIGLTGAVTMAFIAYGGKQRHNNPLRGLLSLGIGMVFLIGAGFGIVQLNGWMGGIGPMLLLGFCSLVWIGIGILMRVPLLHWFGWMAVVVFYALLLARHVPNPSLFEVQVFWIPAALLFAWLSWYLHVRFKSVGAVFFASALVLWFMPEVYSALYGIQTNWIQIEILFKIVIAGVAMFRLRKQWMEWVA</sequence>
<evidence type="ECO:0000256" key="1">
    <source>
        <dbReference type="SAM" id="Phobius"/>
    </source>
</evidence>
<dbReference type="RefSeq" id="WP_130612493.1">
    <property type="nucleotide sequence ID" value="NZ_AP019400.1"/>
</dbReference>
<keyword evidence="3" id="KW-1185">Reference proteome</keyword>
<evidence type="ECO:0008006" key="4">
    <source>
        <dbReference type="Google" id="ProtNLM"/>
    </source>
</evidence>
<organism evidence="2 3">
    <name type="scientific">Cohnella abietis</name>
    <dbReference type="NCBI Taxonomy" id="2507935"/>
    <lineage>
        <taxon>Bacteria</taxon>
        <taxon>Bacillati</taxon>
        <taxon>Bacillota</taxon>
        <taxon>Bacilli</taxon>
        <taxon>Bacillales</taxon>
        <taxon>Paenibacillaceae</taxon>
        <taxon>Cohnella</taxon>
    </lineage>
</organism>
<dbReference type="AlphaFoldDB" id="A0A3T1D9J8"/>
<feature type="transmembrane region" description="Helical" evidence="1">
    <location>
        <begin position="116"/>
        <end position="136"/>
    </location>
</feature>
<feature type="transmembrane region" description="Helical" evidence="1">
    <location>
        <begin position="87"/>
        <end position="104"/>
    </location>
</feature>
<dbReference type="KEGG" id="cohn:KCTCHS21_41140"/>
<dbReference type="EMBL" id="AP019400">
    <property type="protein sequence ID" value="BBI34715.1"/>
    <property type="molecule type" value="Genomic_DNA"/>
</dbReference>
<feature type="transmembrane region" description="Helical" evidence="1">
    <location>
        <begin position="170"/>
        <end position="188"/>
    </location>
</feature>
<keyword evidence="1" id="KW-0472">Membrane</keyword>
<feature type="transmembrane region" description="Helical" evidence="1">
    <location>
        <begin position="64"/>
        <end position="81"/>
    </location>
</feature>
<name>A0A3T1D9J8_9BACL</name>
<reference evidence="2 3" key="1">
    <citation type="submission" date="2019-01" db="EMBL/GenBank/DDBJ databases">
        <title>Complete genome sequence of Cohnella hallensis HS21 isolated from Korean fir (Abies koreana) rhizospheric soil.</title>
        <authorList>
            <person name="Jiang L."/>
            <person name="Kang S.W."/>
            <person name="Kim S."/>
            <person name="Jung J."/>
            <person name="Kim C.Y."/>
            <person name="Kim D.H."/>
            <person name="Kim S.W."/>
            <person name="Lee J."/>
        </authorList>
    </citation>
    <scope>NUCLEOTIDE SEQUENCE [LARGE SCALE GENOMIC DNA]</scope>
    <source>
        <strain evidence="2 3">HS21</strain>
    </source>
</reference>
<evidence type="ECO:0000313" key="3">
    <source>
        <dbReference type="Proteomes" id="UP000289856"/>
    </source>
</evidence>
<feature type="transmembrane region" description="Helical" evidence="1">
    <location>
        <begin position="142"/>
        <end position="163"/>
    </location>
</feature>
<protein>
    <recommendedName>
        <fullName evidence="4">DUF2157 domain-containing protein</fullName>
    </recommendedName>
</protein>